<keyword evidence="7" id="KW-0808">Transferase</keyword>
<evidence type="ECO:0000256" key="5">
    <source>
        <dbReference type="ARBA" id="ARBA00023136"/>
    </source>
</evidence>
<feature type="transmembrane region" description="Helical" evidence="6">
    <location>
        <begin position="199"/>
        <end position="216"/>
    </location>
</feature>
<keyword evidence="3 6" id="KW-0812">Transmembrane</keyword>
<dbReference type="Gene3D" id="3.40.50.1000">
    <property type="entry name" value="HAD superfamily/HAD-like"/>
    <property type="match status" value="1"/>
</dbReference>
<feature type="transmembrane region" description="Helical" evidence="6">
    <location>
        <begin position="292"/>
        <end position="309"/>
    </location>
</feature>
<feature type="transmembrane region" description="Helical" evidence="6">
    <location>
        <begin position="222"/>
        <end position="245"/>
    </location>
</feature>
<dbReference type="Pfam" id="PF01040">
    <property type="entry name" value="UbiA"/>
    <property type="match status" value="1"/>
</dbReference>
<name>A0A454JJR0_9NEIS</name>
<dbReference type="InterPro" id="IPR000537">
    <property type="entry name" value="UbiA_prenyltransferase"/>
</dbReference>
<accession>A0A454JJR0</accession>
<dbReference type="NCBIfam" id="NF006088">
    <property type="entry name" value="PRK08238.1"/>
    <property type="match status" value="1"/>
</dbReference>
<dbReference type="GO" id="GO:0016765">
    <property type="term" value="F:transferase activity, transferring alkyl or aryl (other than methyl) groups"/>
    <property type="evidence" value="ECO:0007669"/>
    <property type="project" value="InterPro"/>
</dbReference>
<dbReference type="GO" id="GO:0009247">
    <property type="term" value="P:glycolipid biosynthetic process"/>
    <property type="evidence" value="ECO:0007669"/>
    <property type="project" value="TreeGrafter"/>
</dbReference>
<feature type="transmembrane region" description="Helical" evidence="6">
    <location>
        <begin position="459"/>
        <end position="479"/>
    </location>
</feature>
<dbReference type="Proteomes" id="UP000274139">
    <property type="component" value="Unassembled WGS sequence"/>
</dbReference>
<feature type="transmembrane region" description="Helical" evidence="6">
    <location>
        <begin position="266"/>
        <end position="286"/>
    </location>
</feature>
<dbReference type="CDD" id="cd07519">
    <property type="entry name" value="HAD_PTase"/>
    <property type="match status" value="1"/>
</dbReference>
<dbReference type="OrthoDB" id="9803632at2"/>
<proteinExistence type="predicted"/>
<dbReference type="PANTHER" id="PTHR11048">
    <property type="entry name" value="PRENYLTRANSFERASES"/>
    <property type="match status" value="1"/>
</dbReference>
<sequence length="480" mass="52709">MIINNAVPLCVDLDGTLIYSDMLHESTLSMLKVKPFAALRLPGWLLQGKAVLKEKVAAAGDFNPATLPYNQAFVDWLRTQHAQGRRLILCTASDQKIAQRIAEHLQVFDEVMASEGAVNLAGANKADALVQRFGEKGFDYAGNSSADIAVWEHARKAVVVNASATVLQDAESCVEVEQVFAGPNKGIAVWRRVLRMHQWLKNILLFIPLIAAHRIADMDAWLSLLLGFLAFSLCASSVYIANDLLDLESDRAHPRKCQRPFASGSVPVWQGCIAAPILLLASFGIACHVGGSFLPWLVGYFLLTCLYSLKLKQLALVDCLTLALLYTLRILSGAAAVSLSMSFWLLAFSGFLFLSLSFVKRFAELQMQILHNKHKAHGRGYYSSDAPLVQMLGIASGFSAVLVLAMYLNSKEVLLLYRNPEWVWGTVPVMLFWISWMWLRAARGEMHDDPLVFAVKDKASLLAGLVFAILLVAGSVGGMA</sequence>
<evidence type="ECO:0000313" key="7">
    <source>
        <dbReference type="EMBL" id="RMC99268.1"/>
    </source>
</evidence>
<dbReference type="Pfam" id="PF12710">
    <property type="entry name" value="HAD"/>
    <property type="match status" value="1"/>
</dbReference>
<evidence type="ECO:0000313" key="8">
    <source>
        <dbReference type="Proteomes" id="UP000274139"/>
    </source>
</evidence>
<evidence type="ECO:0000256" key="3">
    <source>
        <dbReference type="ARBA" id="ARBA00022692"/>
    </source>
</evidence>
<keyword evidence="4 6" id="KW-1133">Transmembrane helix</keyword>
<dbReference type="GO" id="GO:0005886">
    <property type="term" value="C:plasma membrane"/>
    <property type="evidence" value="ECO:0007669"/>
    <property type="project" value="TreeGrafter"/>
</dbReference>
<evidence type="ECO:0000256" key="1">
    <source>
        <dbReference type="ARBA" id="ARBA00004141"/>
    </source>
</evidence>
<protein>
    <submittedName>
        <fullName evidence="7">UbiA family prenyltransferase</fullName>
    </submittedName>
</protein>
<evidence type="ECO:0000256" key="4">
    <source>
        <dbReference type="ARBA" id="ARBA00022989"/>
    </source>
</evidence>
<organism evidence="7 8">
    <name type="scientific">Aquitalea palustris</name>
    <dbReference type="NCBI Taxonomy" id="2480983"/>
    <lineage>
        <taxon>Bacteria</taxon>
        <taxon>Pseudomonadati</taxon>
        <taxon>Pseudomonadota</taxon>
        <taxon>Betaproteobacteria</taxon>
        <taxon>Neisseriales</taxon>
        <taxon>Chromobacteriaceae</taxon>
        <taxon>Aquitalea</taxon>
    </lineage>
</organism>
<dbReference type="InterPro" id="IPR044878">
    <property type="entry name" value="UbiA_sf"/>
</dbReference>
<comment type="subcellular location">
    <subcellularLocation>
        <location evidence="1">Membrane</location>
        <topology evidence="1">Multi-pass membrane protein</topology>
    </subcellularLocation>
</comment>
<dbReference type="PANTHER" id="PTHR11048:SF5">
    <property type="entry name" value="DECAPRENYL-PHOSPHATE PHOSPHORIBOSYLTRANSFERASE"/>
    <property type="match status" value="1"/>
</dbReference>
<dbReference type="InterPro" id="IPR036412">
    <property type="entry name" value="HAD-like_sf"/>
</dbReference>
<feature type="transmembrane region" description="Helical" evidence="6">
    <location>
        <begin position="388"/>
        <end position="410"/>
    </location>
</feature>
<dbReference type="EMBL" id="RFAR01000026">
    <property type="protein sequence ID" value="RMC99268.1"/>
    <property type="molecule type" value="Genomic_DNA"/>
</dbReference>
<dbReference type="Gene3D" id="1.10.357.140">
    <property type="entry name" value="UbiA prenyltransferase"/>
    <property type="match status" value="1"/>
</dbReference>
<feature type="transmembrane region" description="Helical" evidence="6">
    <location>
        <begin position="422"/>
        <end position="439"/>
    </location>
</feature>
<keyword evidence="8" id="KW-1185">Reference proteome</keyword>
<dbReference type="InterPro" id="IPR023214">
    <property type="entry name" value="HAD_sf"/>
</dbReference>
<dbReference type="InterPro" id="IPR039653">
    <property type="entry name" value="Prenyltransferase"/>
</dbReference>
<dbReference type="SUPFAM" id="SSF56784">
    <property type="entry name" value="HAD-like"/>
    <property type="match status" value="1"/>
</dbReference>
<keyword evidence="5 6" id="KW-0472">Membrane</keyword>
<gene>
    <name evidence="7" type="ORF">EAY64_07820</name>
</gene>
<comment type="caution">
    <text evidence="7">The sequence shown here is derived from an EMBL/GenBank/DDBJ whole genome shotgun (WGS) entry which is preliminary data.</text>
</comment>
<evidence type="ECO:0000256" key="2">
    <source>
        <dbReference type="ARBA" id="ARBA00022475"/>
    </source>
</evidence>
<dbReference type="CDD" id="cd13963">
    <property type="entry name" value="PT_UbiA_2"/>
    <property type="match status" value="1"/>
</dbReference>
<dbReference type="AlphaFoldDB" id="A0A454JJR0"/>
<evidence type="ECO:0000256" key="6">
    <source>
        <dbReference type="SAM" id="Phobius"/>
    </source>
</evidence>
<keyword evidence="2" id="KW-1003">Cell membrane</keyword>
<reference evidence="7 8" key="1">
    <citation type="submission" date="2018-10" db="EMBL/GenBank/DDBJ databases">
        <title>Draft genome sequence of Aquitalea MWU14-2217 isolated from a wild cranberry bog in Provincetown, Massachusetts.</title>
        <authorList>
            <person name="Ebadzadsahrai G."/>
            <person name="Soby S."/>
        </authorList>
    </citation>
    <scope>NUCLEOTIDE SEQUENCE [LARGE SCALE GENOMIC DNA]</scope>
    <source>
        <strain evidence="7 8">MWU14-2217</strain>
    </source>
</reference>